<name>A0A1M4YMQ3_9ACTN</name>
<dbReference type="EMBL" id="FQUL01000083">
    <property type="protein sequence ID" value="SHF06938.1"/>
    <property type="molecule type" value="Genomic_DNA"/>
</dbReference>
<dbReference type="InterPro" id="IPR006881">
    <property type="entry name" value="RepA_C"/>
</dbReference>
<dbReference type="Pfam" id="PF04796">
    <property type="entry name" value="RepA_C"/>
    <property type="match status" value="1"/>
</dbReference>
<accession>A0A1M4YMQ3</accession>
<dbReference type="Proteomes" id="UP000184295">
    <property type="component" value="Unassembled WGS sequence"/>
</dbReference>
<protein>
    <submittedName>
        <fullName evidence="1">RepA protein</fullName>
    </submittedName>
</protein>
<sequence>TPYRYYRNRYHLPILSRGNGGVDLASQESPARLRDQVTRLATSTITITDTRVMGDGVWNFHSKNFGMIDEADLWWSDRPTHSDTLWPNTITISPAFRDLIKASSVPLDTRGLALIQQAKAGPLALDLYTWLAHRMFSLCRTTTVPWTLLSEQFGSQYAQTRQFKAKVIKTLPIVHLAYPEANVLPSADGLVLKPWPLPVARKIVLDA</sequence>
<proteinExistence type="predicted"/>
<evidence type="ECO:0000313" key="2">
    <source>
        <dbReference type="Proteomes" id="UP000184295"/>
    </source>
</evidence>
<reference evidence="2" key="1">
    <citation type="submission" date="2016-11" db="EMBL/GenBank/DDBJ databases">
        <authorList>
            <person name="Varghese N."/>
            <person name="Submissions S."/>
        </authorList>
    </citation>
    <scope>NUCLEOTIDE SEQUENCE [LARGE SCALE GENOMIC DNA]</scope>
    <source>
        <strain evidence="2">DSM 19514</strain>
    </source>
</reference>
<feature type="non-terminal residue" evidence="1">
    <location>
        <position position="1"/>
    </location>
</feature>
<dbReference type="AlphaFoldDB" id="A0A1M4YMQ3"/>
<evidence type="ECO:0000313" key="1">
    <source>
        <dbReference type="EMBL" id="SHF06938.1"/>
    </source>
</evidence>
<keyword evidence="2" id="KW-1185">Reference proteome</keyword>
<organism evidence="1 2">
    <name type="scientific">Ferrithrix thermotolerans DSM 19514</name>
    <dbReference type="NCBI Taxonomy" id="1121881"/>
    <lineage>
        <taxon>Bacteria</taxon>
        <taxon>Bacillati</taxon>
        <taxon>Actinomycetota</taxon>
        <taxon>Acidimicrobiia</taxon>
        <taxon>Acidimicrobiales</taxon>
        <taxon>Acidimicrobiaceae</taxon>
        <taxon>Ferrithrix</taxon>
    </lineage>
</organism>
<dbReference type="RefSeq" id="WP_218587483.1">
    <property type="nucleotide sequence ID" value="NZ_FQUL01000083.1"/>
</dbReference>
<gene>
    <name evidence="1" type="ORF">SAMN02745225_02371</name>
</gene>